<name>A0A1Y2J717_TRAC3</name>
<dbReference type="InterPro" id="IPR006838">
    <property type="entry name" value="ADTRP_AIG1"/>
</dbReference>
<reference evidence="6 7" key="1">
    <citation type="journal article" date="2015" name="Biotechnol. Biofuels">
        <title>Enhanced degradation of softwood versus hardwood by the white-rot fungus Pycnoporus coccineus.</title>
        <authorList>
            <person name="Couturier M."/>
            <person name="Navarro D."/>
            <person name="Chevret D."/>
            <person name="Henrissat B."/>
            <person name="Piumi F."/>
            <person name="Ruiz-Duenas F.J."/>
            <person name="Martinez A.T."/>
            <person name="Grigoriev I.V."/>
            <person name="Riley R."/>
            <person name="Lipzen A."/>
            <person name="Berrin J.G."/>
            <person name="Master E.R."/>
            <person name="Rosso M.N."/>
        </authorList>
    </citation>
    <scope>NUCLEOTIDE SEQUENCE [LARGE SCALE GENOMIC DNA]</scope>
    <source>
        <strain evidence="6 7">BRFM310</strain>
    </source>
</reference>
<keyword evidence="2 5" id="KW-0812">Transmembrane</keyword>
<dbReference type="PANTHER" id="PTHR10989:SF16">
    <property type="entry name" value="AT02829P-RELATED"/>
    <property type="match status" value="1"/>
</dbReference>
<evidence type="ECO:0000256" key="5">
    <source>
        <dbReference type="SAM" id="Phobius"/>
    </source>
</evidence>
<feature type="transmembrane region" description="Helical" evidence="5">
    <location>
        <begin position="198"/>
        <end position="219"/>
    </location>
</feature>
<feature type="transmembrane region" description="Helical" evidence="5">
    <location>
        <begin position="7"/>
        <end position="23"/>
    </location>
</feature>
<evidence type="ECO:0000256" key="1">
    <source>
        <dbReference type="ARBA" id="ARBA00004127"/>
    </source>
</evidence>
<protein>
    <recommendedName>
        <fullName evidence="8">FAR-17a/AIG1-like protein</fullName>
    </recommendedName>
</protein>
<sequence length="224" mass="24604">MSVNSRAAFLHGASAAIMTYGYLNLPDMIANIRMAEMKGGHFAFLTVQGLCLAWATMILSLGTDLVPTSSALRTAKRTLLMIALPVAIVVSVVYWGLLLFMPNMILMSDPETTTPTSSSRVPRPEQLPLQVDLAIHAVPAISMFVDFYFFESRYSKAASRRGVLVLSAVCSIWYSTWVEYCASFNGFFPYPFLTHNPFPIRVAIYVAATLFAAVSFMGLNAAHP</sequence>
<evidence type="ECO:0000256" key="3">
    <source>
        <dbReference type="ARBA" id="ARBA00022989"/>
    </source>
</evidence>
<keyword evidence="7" id="KW-1185">Reference proteome</keyword>
<dbReference type="Proteomes" id="UP000193067">
    <property type="component" value="Unassembled WGS sequence"/>
</dbReference>
<dbReference type="EMBL" id="KZ084086">
    <property type="protein sequence ID" value="OSD08693.1"/>
    <property type="molecule type" value="Genomic_DNA"/>
</dbReference>
<dbReference type="GO" id="GO:0012505">
    <property type="term" value="C:endomembrane system"/>
    <property type="evidence" value="ECO:0007669"/>
    <property type="project" value="UniProtKB-SubCell"/>
</dbReference>
<feature type="transmembrane region" description="Helical" evidence="5">
    <location>
        <begin position="162"/>
        <end position="178"/>
    </location>
</feature>
<feature type="transmembrane region" description="Helical" evidence="5">
    <location>
        <begin position="133"/>
        <end position="150"/>
    </location>
</feature>
<evidence type="ECO:0008006" key="8">
    <source>
        <dbReference type="Google" id="ProtNLM"/>
    </source>
</evidence>
<feature type="transmembrane region" description="Helical" evidence="5">
    <location>
        <begin position="43"/>
        <end position="66"/>
    </location>
</feature>
<accession>A0A1Y2J717</accession>
<evidence type="ECO:0000313" key="7">
    <source>
        <dbReference type="Proteomes" id="UP000193067"/>
    </source>
</evidence>
<gene>
    <name evidence="6" type="ORF">PYCCODRAFT_1380474</name>
</gene>
<organism evidence="6 7">
    <name type="scientific">Trametes coccinea (strain BRFM310)</name>
    <name type="common">Pycnoporus coccineus</name>
    <dbReference type="NCBI Taxonomy" id="1353009"/>
    <lineage>
        <taxon>Eukaryota</taxon>
        <taxon>Fungi</taxon>
        <taxon>Dikarya</taxon>
        <taxon>Basidiomycota</taxon>
        <taxon>Agaricomycotina</taxon>
        <taxon>Agaricomycetes</taxon>
        <taxon>Polyporales</taxon>
        <taxon>Polyporaceae</taxon>
        <taxon>Trametes</taxon>
    </lineage>
</organism>
<evidence type="ECO:0000313" key="6">
    <source>
        <dbReference type="EMBL" id="OSD08693.1"/>
    </source>
</evidence>
<keyword evidence="4 5" id="KW-0472">Membrane</keyword>
<dbReference type="GO" id="GO:0016020">
    <property type="term" value="C:membrane"/>
    <property type="evidence" value="ECO:0007669"/>
    <property type="project" value="InterPro"/>
</dbReference>
<evidence type="ECO:0000256" key="2">
    <source>
        <dbReference type="ARBA" id="ARBA00022692"/>
    </source>
</evidence>
<proteinExistence type="predicted"/>
<keyword evidence="3 5" id="KW-1133">Transmembrane helix</keyword>
<comment type="subcellular location">
    <subcellularLocation>
        <location evidence="1">Endomembrane system</location>
        <topology evidence="1">Multi-pass membrane protein</topology>
    </subcellularLocation>
</comment>
<evidence type="ECO:0000256" key="4">
    <source>
        <dbReference type="ARBA" id="ARBA00023136"/>
    </source>
</evidence>
<feature type="transmembrane region" description="Helical" evidence="5">
    <location>
        <begin position="78"/>
        <end position="101"/>
    </location>
</feature>
<dbReference type="OrthoDB" id="1898221at2759"/>
<dbReference type="AlphaFoldDB" id="A0A1Y2J717"/>
<dbReference type="Pfam" id="PF04750">
    <property type="entry name" value="Far-17a_AIG1"/>
    <property type="match status" value="1"/>
</dbReference>
<dbReference type="PANTHER" id="PTHR10989">
    <property type="entry name" value="ANDROGEN-INDUCED PROTEIN 1-RELATED"/>
    <property type="match status" value="1"/>
</dbReference>